<dbReference type="GO" id="GO:0009289">
    <property type="term" value="C:pilus"/>
    <property type="evidence" value="ECO:0007669"/>
    <property type="project" value="UniProtKB-SubCell"/>
</dbReference>
<dbReference type="GO" id="GO:0043709">
    <property type="term" value="P:cell adhesion involved in single-species biofilm formation"/>
    <property type="evidence" value="ECO:0007669"/>
    <property type="project" value="TreeGrafter"/>
</dbReference>
<dbReference type="InterPro" id="IPR008966">
    <property type="entry name" value="Adhesion_dom_sf"/>
</dbReference>
<proteinExistence type="inferred from homology"/>
<dbReference type="Pfam" id="PF00419">
    <property type="entry name" value="Fimbrial"/>
    <property type="match status" value="1"/>
</dbReference>
<dbReference type="AlphaFoldDB" id="A0A7H9SF65"/>
<feature type="domain" description="Fimbrial-type adhesion" evidence="6">
    <location>
        <begin position="26"/>
        <end position="185"/>
    </location>
</feature>
<feature type="chain" id="PRO_5028920549" evidence="5">
    <location>
        <begin position="24"/>
        <end position="186"/>
    </location>
</feature>
<dbReference type="Gene3D" id="2.60.40.1090">
    <property type="entry name" value="Fimbrial-type adhesion domain"/>
    <property type="match status" value="1"/>
</dbReference>
<evidence type="ECO:0000256" key="2">
    <source>
        <dbReference type="ARBA" id="ARBA00006671"/>
    </source>
</evidence>
<evidence type="ECO:0000256" key="5">
    <source>
        <dbReference type="SAM" id="SignalP"/>
    </source>
</evidence>
<evidence type="ECO:0000256" key="4">
    <source>
        <dbReference type="ARBA" id="ARBA00023263"/>
    </source>
</evidence>
<dbReference type="InterPro" id="IPR036937">
    <property type="entry name" value="Adhesion_dom_fimbrial_sf"/>
</dbReference>
<comment type="similarity">
    <text evidence="2">Belongs to the fimbrial protein family.</text>
</comment>
<evidence type="ECO:0000259" key="6">
    <source>
        <dbReference type="Pfam" id="PF00419"/>
    </source>
</evidence>
<dbReference type="PANTHER" id="PTHR33420">
    <property type="entry name" value="FIMBRIAL SUBUNIT ELFA-RELATED"/>
    <property type="match status" value="1"/>
</dbReference>
<dbReference type="PANTHER" id="PTHR33420:SF3">
    <property type="entry name" value="FIMBRIAL SUBUNIT ELFA"/>
    <property type="match status" value="1"/>
</dbReference>
<keyword evidence="3 5" id="KW-0732">Signal</keyword>
<dbReference type="EMBL" id="CP057297">
    <property type="protein sequence ID" value="QMF70688.1"/>
    <property type="molecule type" value="Genomic_DNA"/>
</dbReference>
<evidence type="ECO:0000313" key="8">
    <source>
        <dbReference type="Proteomes" id="UP000512322"/>
    </source>
</evidence>
<keyword evidence="7" id="KW-0614">Plasmid</keyword>
<dbReference type="InterPro" id="IPR050263">
    <property type="entry name" value="Bact_Fimbrial_Adh_Pro"/>
</dbReference>
<dbReference type="InterPro" id="IPR000259">
    <property type="entry name" value="Adhesion_dom_fimbrial"/>
</dbReference>
<protein>
    <submittedName>
        <fullName evidence="7">Type 1 fimbrial protein</fullName>
    </submittedName>
</protein>
<reference evidence="7 8" key="1">
    <citation type="submission" date="2020-06" db="EMBL/GenBank/DDBJ databases">
        <title>REHAB project genomes.</title>
        <authorList>
            <person name="Shaw L.P."/>
        </authorList>
    </citation>
    <scope>NUCLEOTIDE SEQUENCE [LARGE SCALE GENOMIC DNA]</scope>
    <source>
        <strain evidence="7 8">RHB30-C10</strain>
        <plasmid evidence="8">prhb30-c10_5</plasmid>
    </source>
</reference>
<evidence type="ECO:0000256" key="1">
    <source>
        <dbReference type="ARBA" id="ARBA00004561"/>
    </source>
</evidence>
<gene>
    <name evidence="7" type="ORF">HVY77_28265</name>
</gene>
<comment type="subcellular location">
    <subcellularLocation>
        <location evidence="1">Fimbrium</location>
    </subcellularLocation>
</comment>
<organism evidence="7 8">
    <name type="scientific">Escherichia coli</name>
    <dbReference type="NCBI Taxonomy" id="562"/>
    <lineage>
        <taxon>Bacteria</taxon>
        <taxon>Pseudomonadati</taxon>
        <taxon>Pseudomonadota</taxon>
        <taxon>Gammaproteobacteria</taxon>
        <taxon>Enterobacterales</taxon>
        <taxon>Enterobacteriaceae</taxon>
        <taxon>Escherichia</taxon>
    </lineage>
</organism>
<geneLocation type="plasmid" evidence="8">
    <name>prhb30-c10_5</name>
</geneLocation>
<dbReference type="SUPFAM" id="SSF49401">
    <property type="entry name" value="Bacterial adhesins"/>
    <property type="match status" value="1"/>
</dbReference>
<evidence type="ECO:0000256" key="3">
    <source>
        <dbReference type="ARBA" id="ARBA00022729"/>
    </source>
</evidence>
<sequence length="186" mass="20633">MKKIVLGIAVLHLIGSVVFSAKAVDISFNGDLTDYPCKIDTGSDNQTVYFLTYPVKNFYISPGSTPLQKFSIRLRDCDANSSWKTVKFRFTGNHEPQMKEKSDYFLSVTGSGNEGKLAVGLLDTDGKTLLKLDDYNNNNLNGTPLIDGSMDFDFFAFVQATPDAILNKSVQPGAYESLVRFELVYE</sequence>
<evidence type="ECO:0000313" key="7">
    <source>
        <dbReference type="EMBL" id="QMF70688.1"/>
    </source>
</evidence>
<feature type="signal peptide" evidence="5">
    <location>
        <begin position="1"/>
        <end position="23"/>
    </location>
</feature>
<dbReference type="Proteomes" id="UP000512322">
    <property type="component" value="Plasmid pRHB30-C10_5"/>
</dbReference>
<accession>A0A7H9SF65</accession>
<name>A0A7H9SF65_ECOLX</name>
<keyword evidence="4" id="KW-0281">Fimbrium</keyword>